<dbReference type="EMBL" id="PGTD01000016">
    <property type="protein sequence ID" value="PJE28712.1"/>
    <property type="molecule type" value="Genomic_DNA"/>
</dbReference>
<evidence type="ECO:0000313" key="2">
    <source>
        <dbReference type="EMBL" id="PJE28712.1"/>
    </source>
</evidence>
<evidence type="ECO:0000313" key="3">
    <source>
        <dbReference type="Proteomes" id="UP000231702"/>
    </source>
</evidence>
<evidence type="ECO:0000256" key="1">
    <source>
        <dbReference type="SAM" id="MobiDB-lite"/>
    </source>
</evidence>
<sequence length="97" mass="11072">MREIEMRQEGQGRSGRASDAAAADAMLSKLSADQWIIDVLADLQEAARDRELYTSSEKLAQVSRVVQDEITRKRIDRMRSAFQTSYEQGKMPSLREH</sequence>
<name>A0ABX4MPV8_9RHOB</name>
<proteinExistence type="predicted"/>
<protein>
    <submittedName>
        <fullName evidence="2">Uncharacterized protein</fullName>
    </submittedName>
</protein>
<reference evidence="2 3" key="1">
    <citation type="journal article" date="2018" name="Int. J. Syst. Evol. Microbiol.">
        <title>Pseudooceanicola lipolyticus sp. nov., a marine alphaproteobacterium, reclassification of Oceanicola flagellatus as Pseudooceanicola flagellatus comb. nov. and emended description of the genus Pseudooceanicola.</title>
        <authorList>
            <person name="Huang M.-M."/>
            <person name="Guo L.-L."/>
            <person name="Wu Y.-H."/>
            <person name="Lai Q.-L."/>
            <person name="Shao Z.-Z."/>
            <person name="Wang C.-S."/>
            <person name="Wu M."/>
            <person name="Xu X.-W."/>
        </authorList>
    </citation>
    <scope>NUCLEOTIDE SEQUENCE [LARGE SCALE GENOMIC DNA]</scope>
    <source>
        <strain evidence="2 3">Ar-45</strain>
    </source>
</reference>
<dbReference type="Proteomes" id="UP000231702">
    <property type="component" value="Unassembled WGS sequence"/>
</dbReference>
<feature type="compositionally biased region" description="Basic and acidic residues" evidence="1">
    <location>
        <begin position="1"/>
        <end position="10"/>
    </location>
</feature>
<feature type="region of interest" description="Disordered" evidence="1">
    <location>
        <begin position="1"/>
        <end position="23"/>
    </location>
</feature>
<accession>A0ABX4MPV8</accession>
<keyword evidence="3" id="KW-1185">Reference proteome</keyword>
<feature type="compositionally biased region" description="Low complexity" evidence="1">
    <location>
        <begin position="14"/>
        <end position="23"/>
    </location>
</feature>
<gene>
    <name evidence="2" type="ORF">CVM39_09565</name>
</gene>
<comment type="caution">
    <text evidence="2">The sequence shown here is derived from an EMBL/GenBank/DDBJ whole genome shotgun (WGS) entry which is preliminary data.</text>
</comment>
<organism evidence="2 3">
    <name type="scientific">Pseudooceanicola antarcticus</name>
    <dbReference type="NCBI Taxonomy" id="1247613"/>
    <lineage>
        <taxon>Bacteria</taxon>
        <taxon>Pseudomonadati</taxon>
        <taxon>Pseudomonadota</taxon>
        <taxon>Alphaproteobacteria</taxon>
        <taxon>Rhodobacterales</taxon>
        <taxon>Paracoccaceae</taxon>
        <taxon>Pseudooceanicola</taxon>
    </lineage>
</organism>